<dbReference type="EMBL" id="QUNI01000010">
    <property type="protein sequence ID" value="REG96274.1"/>
    <property type="molecule type" value="Genomic_DNA"/>
</dbReference>
<dbReference type="InterPro" id="IPR011147">
    <property type="entry name" value="Bifunc_Aspkin/hSer_DH"/>
</dbReference>
<dbReference type="GO" id="GO:0009088">
    <property type="term" value="P:threonine biosynthetic process"/>
    <property type="evidence" value="ECO:0007669"/>
    <property type="project" value="UniProtKB-UniPathway"/>
</dbReference>
<organism evidence="13 14">
    <name type="scientific">Flavobacterium aquicola</name>
    <dbReference type="NCBI Taxonomy" id="1682742"/>
    <lineage>
        <taxon>Bacteria</taxon>
        <taxon>Pseudomonadati</taxon>
        <taxon>Bacteroidota</taxon>
        <taxon>Flavobacteriia</taxon>
        <taxon>Flavobacteriales</taxon>
        <taxon>Flavobacteriaceae</taxon>
        <taxon>Flavobacterium</taxon>
    </lineage>
</organism>
<evidence type="ECO:0000256" key="2">
    <source>
        <dbReference type="ARBA" id="ARBA00005056"/>
    </source>
</evidence>
<dbReference type="SUPFAM" id="SSF55347">
    <property type="entry name" value="Glyceraldehyde-3-phosphate dehydrogenase-like, C-terminal domain"/>
    <property type="match status" value="1"/>
</dbReference>
<dbReference type="RefSeq" id="WP_115814194.1">
    <property type="nucleotide sequence ID" value="NZ_QUNI01000010.1"/>
</dbReference>
<evidence type="ECO:0000259" key="11">
    <source>
        <dbReference type="Pfam" id="PF00742"/>
    </source>
</evidence>
<evidence type="ECO:0000256" key="1">
    <source>
        <dbReference type="ARBA" id="ARBA00001920"/>
    </source>
</evidence>
<name>A0A3E0EDJ2_9FLAO</name>
<comment type="cofactor">
    <cofactor evidence="1">
        <name>a metal cation</name>
        <dbReference type="ChEBI" id="CHEBI:25213"/>
    </cofactor>
</comment>
<dbReference type="Proteomes" id="UP000257136">
    <property type="component" value="Unassembled WGS sequence"/>
</dbReference>
<feature type="domain" description="Aspartate/homoserine dehydrogenase NAD-binding" evidence="12">
    <location>
        <begin position="12"/>
        <end position="146"/>
    </location>
</feature>
<keyword evidence="5" id="KW-0028">Amino-acid biosynthesis</keyword>
<dbReference type="InterPro" id="IPR005106">
    <property type="entry name" value="Asp/hSer_DH_NAD-bd"/>
</dbReference>
<sequence>MPALRINIILFGIGNVGSALINQIIESQQFYLEKKEIDLRFPVITNSTLAFFEKEGVKNNWEANFDELAFPFTITDIIEFVKNKELENVIIVDATESSELVKHYIPLIQNQFDIVAANQSANVLHIDFYKEIRRNLKRFDKSFLYETNIGAGIPVLQIISDLYYSGEKITKIRGVFSDSLSYIFNKFSSEDISFSSVLNDADKKGLLKADFKEELSGIGVAKKLLVLARELGKEIEFLDIKITSLLSHRLDESSLKSKFLSNASILDKDFEAAKLAQPKNEVLRYVGEILIPENKFEVKLVSEPISSAIGQLKGTETVYEIYTQSRGDNPIIVRGDNSGKKTEVISRGILVDILKVSEKIKIKEAIWL</sequence>
<keyword evidence="7" id="KW-0521">NADP</keyword>
<dbReference type="Pfam" id="PF00742">
    <property type="entry name" value="Homoserine_dh"/>
    <property type="match status" value="1"/>
</dbReference>
<comment type="catalytic activity">
    <reaction evidence="10">
        <text>L-homoserine + NADP(+) = L-aspartate 4-semialdehyde + NADPH + H(+)</text>
        <dbReference type="Rhea" id="RHEA:15761"/>
        <dbReference type="ChEBI" id="CHEBI:15378"/>
        <dbReference type="ChEBI" id="CHEBI:57476"/>
        <dbReference type="ChEBI" id="CHEBI:57783"/>
        <dbReference type="ChEBI" id="CHEBI:58349"/>
        <dbReference type="ChEBI" id="CHEBI:537519"/>
        <dbReference type="EC" id="1.1.1.3"/>
    </reaction>
    <physiologicalReaction direction="right-to-left" evidence="10">
        <dbReference type="Rhea" id="RHEA:15763"/>
    </physiologicalReaction>
</comment>
<evidence type="ECO:0000256" key="4">
    <source>
        <dbReference type="ARBA" id="ARBA00013213"/>
    </source>
</evidence>
<feature type="domain" description="Homoserine dehydrogenase catalytic" evidence="11">
    <location>
        <begin position="154"/>
        <end position="353"/>
    </location>
</feature>
<dbReference type="AlphaFoldDB" id="A0A3E0EDJ2"/>
<dbReference type="InterPro" id="IPR001342">
    <property type="entry name" value="HDH_cat"/>
</dbReference>
<evidence type="ECO:0000256" key="10">
    <source>
        <dbReference type="ARBA" id="ARBA00048841"/>
    </source>
</evidence>
<evidence type="ECO:0000256" key="6">
    <source>
        <dbReference type="ARBA" id="ARBA00022697"/>
    </source>
</evidence>
<dbReference type="PANTHER" id="PTHR43070:SF3">
    <property type="entry name" value="HOMOSERINE DEHYDROGENASE"/>
    <property type="match status" value="1"/>
</dbReference>
<dbReference type="GO" id="GO:0009086">
    <property type="term" value="P:methionine biosynthetic process"/>
    <property type="evidence" value="ECO:0007669"/>
    <property type="project" value="UniProtKB-KW"/>
</dbReference>
<dbReference type="Gene3D" id="3.40.50.720">
    <property type="entry name" value="NAD(P)-binding Rossmann-like Domain"/>
    <property type="match status" value="1"/>
</dbReference>
<evidence type="ECO:0000313" key="14">
    <source>
        <dbReference type="Proteomes" id="UP000257136"/>
    </source>
</evidence>
<gene>
    <name evidence="13" type="ORF">C8P67_11096</name>
</gene>
<comment type="caution">
    <text evidence="13">The sequence shown here is derived from an EMBL/GenBank/DDBJ whole genome shotgun (WGS) entry which is preliminary data.</text>
</comment>
<evidence type="ECO:0000256" key="8">
    <source>
        <dbReference type="ARBA" id="ARBA00023002"/>
    </source>
</evidence>
<dbReference type="EC" id="1.1.1.3" evidence="4"/>
<dbReference type="PANTHER" id="PTHR43070">
    <property type="match status" value="1"/>
</dbReference>
<protein>
    <recommendedName>
        <fullName evidence="4">homoserine dehydrogenase</fullName>
        <ecNumber evidence="4">1.1.1.3</ecNumber>
    </recommendedName>
</protein>
<evidence type="ECO:0000313" key="13">
    <source>
        <dbReference type="EMBL" id="REG96274.1"/>
    </source>
</evidence>
<accession>A0A3E0EDJ2</accession>
<keyword evidence="6" id="KW-0791">Threonine biosynthesis</keyword>
<comment type="pathway">
    <text evidence="2">Amino-acid biosynthesis; L-threonine biosynthesis; L-threonine from L-aspartate: step 3/5.</text>
</comment>
<dbReference type="Pfam" id="PF03447">
    <property type="entry name" value="NAD_binding_3"/>
    <property type="match status" value="1"/>
</dbReference>
<dbReference type="SUPFAM" id="SSF51735">
    <property type="entry name" value="NAD(P)-binding Rossmann-fold domains"/>
    <property type="match status" value="1"/>
</dbReference>
<evidence type="ECO:0000256" key="9">
    <source>
        <dbReference type="ARBA" id="ARBA00023167"/>
    </source>
</evidence>
<dbReference type="Gene3D" id="3.30.360.10">
    <property type="entry name" value="Dihydrodipicolinate Reductase, domain 2"/>
    <property type="match status" value="1"/>
</dbReference>
<comment type="pathway">
    <text evidence="3">Amino-acid biosynthesis; L-methionine biosynthesis via de novo pathway; L-homoserine from L-aspartate: step 3/3.</text>
</comment>
<dbReference type="InterPro" id="IPR036291">
    <property type="entry name" value="NAD(P)-bd_dom_sf"/>
</dbReference>
<keyword evidence="9" id="KW-0486">Methionine biosynthesis</keyword>
<evidence type="ECO:0000259" key="12">
    <source>
        <dbReference type="Pfam" id="PF03447"/>
    </source>
</evidence>
<evidence type="ECO:0000256" key="5">
    <source>
        <dbReference type="ARBA" id="ARBA00022605"/>
    </source>
</evidence>
<dbReference type="GO" id="GO:0050661">
    <property type="term" value="F:NADP binding"/>
    <property type="evidence" value="ECO:0007669"/>
    <property type="project" value="InterPro"/>
</dbReference>
<reference evidence="13 14" key="1">
    <citation type="submission" date="2018-08" db="EMBL/GenBank/DDBJ databases">
        <title>Genomic Encyclopedia of Archaeal and Bacterial Type Strains, Phase II (KMG-II): from individual species to whole genera.</title>
        <authorList>
            <person name="Goeker M."/>
        </authorList>
    </citation>
    <scope>NUCLEOTIDE SEQUENCE [LARGE SCALE GENOMIC DNA]</scope>
    <source>
        <strain evidence="13 14">DSM 100880</strain>
    </source>
</reference>
<dbReference type="UniPathway" id="UPA00051">
    <property type="reaction ID" value="UER00465"/>
</dbReference>
<keyword evidence="8" id="KW-0560">Oxidoreductase</keyword>
<dbReference type="OrthoDB" id="9799110at2"/>
<evidence type="ECO:0000256" key="3">
    <source>
        <dbReference type="ARBA" id="ARBA00005062"/>
    </source>
</evidence>
<proteinExistence type="predicted"/>
<dbReference type="UniPathway" id="UPA00050">
    <property type="reaction ID" value="UER00063"/>
</dbReference>
<keyword evidence="14" id="KW-1185">Reference proteome</keyword>
<dbReference type="GO" id="GO:0004412">
    <property type="term" value="F:homoserine dehydrogenase activity"/>
    <property type="evidence" value="ECO:0007669"/>
    <property type="project" value="UniProtKB-EC"/>
</dbReference>
<evidence type="ECO:0000256" key="7">
    <source>
        <dbReference type="ARBA" id="ARBA00022857"/>
    </source>
</evidence>